<dbReference type="Proteomes" id="UP001139028">
    <property type="component" value="Unassembled WGS sequence"/>
</dbReference>
<feature type="chain" id="PRO_5040943748" evidence="1">
    <location>
        <begin position="28"/>
        <end position="172"/>
    </location>
</feature>
<evidence type="ECO:0000313" key="2">
    <source>
        <dbReference type="EMBL" id="MCO1336731.1"/>
    </source>
</evidence>
<sequence length="172" mass="17989">MNSVAPRLLISAAAISLTLGLAAPVFSATDMASSDITLQFSENIIITNVDPVTIADPVTGSNAMGSDTFCIAGTGFSTFNITFANTGTDPTFRLMSSNGTGAIIYEVLFADTATGPANPVFAGIPVNGQPLQASDCSNDDARFDIEIPFSEWNDREDDGPFTGTMMITVESE</sequence>
<feature type="signal peptide" evidence="1">
    <location>
        <begin position="1"/>
        <end position="27"/>
    </location>
</feature>
<dbReference type="RefSeq" id="WP_252472612.1">
    <property type="nucleotide sequence ID" value="NZ_JALBWM010000184.1"/>
</dbReference>
<dbReference type="AlphaFoldDB" id="A0A9X2ES07"/>
<evidence type="ECO:0000256" key="1">
    <source>
        <dbReference type="SAM" id="SignalP"/>
    </source>
</evidence>
<comment type="caution">
    <text evidence="2">The sequence shown here is derived from an EMBL/GenBank/DDBJ whole genome shotgun (WGS) entry which is preliminary data.</text>
</comment>
<keyword evidence="3" id="KW-1185">Reference proteome</keyword>
<keyword evidence="1" id="KW-0732">Signal</keyword>
<name>A0A9X2ES07_9GAMM</name>
<protein>
    <submittedName>
        <fullName evidence="2">Uncharacterized protein</fullName>
    </submittedName>
</protein>
<reference evidence="2" key="1">
    <citation type="journal article" date="2022" name="Arch. Microbiol.">
        <title>Microbulbifer okhotskensis sp. nov., isolated from a deep bottom sediment of the Okhotsk Sea.</title>
        <authorList>
            <person name="Romanenko L."/>
            <person name="Kurilenko V."/>
            <person name="Otstavnykh N."/>
            <person name="Velansky P."/>
            <person name="Isaeva M."/>
            <person name="Mikhailov V."/>
        </authorList>
    </citation>
    <scope>NUCLEOTIDE SEQUENCE</scope>
    <source>
        <strain evidence="2">OS29</strain>
    </source>
</reference>
<evidence type="ECO:0000313" key="3">
    <source>
        <dbReference type="Proteomes" id="UP001139028"/>
    </source>
</evidence>
<proteinExistence type="predicted"/>
<accession>A0A9X2ES07</accession>
<organism evidence="2 3">
    <name type="scientific">Microbulbifer okhotskensis</name>
    <dbReference type="NCBI Taxonomy" id="2926617"/>
    <lineage>
        <taxon>Bacteria</taxon>
        <taxon>Pseudomonadati</taxon>
        <taxon>Pseudomonadota</taxon>
        <taxon>Gammaproteobacteria</taxon>
        <taxon>Cellvibrionales</taxon>
        <taxon>Microbulbiferaceae</taxon>
        <taxon>Microbulbifer</taxon>
    </lineage>
</organism>
<dbReference type="EMBL" id="JALBWM010000184">
    <property type="protein sequence ID" value="MCO1336731.1"/>
    <property type="molecule type" value="Genomic_DNA"/>
</dbReference>
<gene>
    <name evidence="2" type="ORF">MO867_20600</name>
</gene>